<dbReference type="InterPro" id="IPR036909">
    <property type="entry name" value="Cyt_c-like_dom_sf"/>
</dbReference>
<name>A0A1G7Y9L9_9SPHI</name>
<keyword evidence="3 6" id="KW-0479">Metal-binding</keyword>
<dbReference type="OrthoDB" id="9814063at2"/>
<dbReference type="Gene3D" id="1.10.760.10">
    <property type="entry name" value="Cytochrome c-like domain"/>
    <property type="match status" value="1"/>
</dbReference>
<dbReference type="GO" id="GO:0005506">
    <property type="term" value="F:iron ion binding"/>
    <property type="evidence" value="ECO:0007669"/>
    <property type="project" value="InterPro"/>
</dbReference>
<dbReference type="STRING" id="405671.SAMN05421827_11339"/>
<proteinExistence type="predicted"/>
<evidence type="ECO:0000313" key="10">
    <source>
        <dbReference type="Proteomes" id="UP000199643"/>
    </source>
</evidence>
<dbReference type="EMBL" id="FNCH01000013">
    <property type="protein sequence ID" value="SDG93023.1"/>
    <property type="molecule type" value="Genomic_DNA"/>
</dbReference>
<feature type="signal peptide" evidence="7">
    <location>
        <begin position="1"/>
        <end position="21"/>
    </location>
</feature>
<dbReference type="SUPFAM" id="SSF46626">
    <property type="entry name" value="Cytochrome c"/>
    <property type="match status" value="1"/>
</dbReference>
<dbReference type="GO" id="GO:0009055">
    <property type="term" value="F:electron transfer activity"/>
    <property type="evidence" value="ECO:0007669"/>
    <property type="project" value="InterPro"/>
</dbReference>
<dbReference type="Proteomes" id="UP000199643">
    <property type="component" value="Unassembled WGS sequence"/>
</dbReference>
<evidence type="ECO:0000259" key="8">
    <source>
        <dbReference type="PROSITE" id="PS51007"/>
    </source>
</evidence>
<accession>A0A1G7Y9L9</accession>
<keyword evidence="7" id="KW-0732">Signal</keyword>
<evidence type="ECO:0000313" key="9">
    <source>
        <dbReference type="EMBL" id="SDG93023.1"/>
    </source>
</evidence>
<evidence type="ECO:0000256" key="4">
    <source>
        <dbReference type="ARBA" id="ARBA00022982"/>
    </source>
</evidence>
<evidence type="ECO:0000256" key="6">
    <source>
        <dbReference type="PIRSR" id="PIRSR602324-1"/>
    </source>
</evidence>
<reference evidence="10" key="1">
    <citation type="submission" date="2016-10" db="EMBL/GenBank/DDBJ databases">
        <authorList>
            <person name="Varghese N."/>
            <person name="Submissions S."/>
        </authorList>
    </citation>
    <scope>NUCLEOTIDE SEQUENCE [LARGE SCALE GENOMIC DNA]</scope>
    <source>
        <strain evidence="10">DSM 17933</strain>
    </source>
</reference>
<evidence type="ECO:0000256" key="3">
    <source>
        <dbReference type="ARBA" id="ARBA00022723"/>
    </source>
</evidence>
<keyword evidence="5 6" id="KW-0408">Iron</keyword>
<dbReference type="PRINTS" id="PR00606">
    <property type="entry name" value="CYTCHROMECID"/>
</dbReference>
<dbReference type="InterPro" id="IPR002324">
    <property type="entry name" value="Cyt_c_ID"/>
</dbReference>
<evidence type="ECO:0000256" key="5">
    <source>
        <dbReference type="ARBA" id="ARBA00023004"/>
    </source>
</evidence>
<keyword evidence="10" id="KW-1185">Reference proteome</keyword>
<feature type="binding site" description="covalent" evidence="6">
    <location>
        <position position="55"/>
    </location>
    <ligand>
        <name>heme c</name>
        <dbReference type="ChEBI" id="CHEBI:61717"/>
    </ligand>
</feature>
<feature type="chain" id="PRO_5011506615" evidence="7">
    <location>
        <begin position="22"/>
        <end position="128"/>
    </location>
</feature>
<organism evidence="9 10">
    <name type="scientific">Pedobacter terrae</name>
    <dbReference type="NCBI Taxonomy" id="405671"/>
    <lineage>
        <taxon>Bacteria</taxon>
        <taxon>Pseudomonadati</taxon>
        <taxon>Bacteroidota</taxon>
        <taxon>Sphingobacteriia</taxon>
        <taxon>Sphingobacteriales</taxon>
        <taxon>Sphingobacteriaceae</taxon>
        <taxon>Pedobacter</taxon>
    </lineage>
</organism>
<comment type="PTM">
    <text evidence="6">Binds 1 heme c group covalently per subunit.</text>
</comment>
<protein>
    <submittedName>
        <fullName evidence="9">Cytochrome c</fullName>
    </submittedName>
</protein>
<dbReference type="GO" id="GO:0020037">
    <property type="term" value="F:heme binding"/>
    <property type="evidence" value="ECO:0007669"/>
    <property type="project" value="InterPro"/>
</dbReference>
<evidence type="ECO:0000256" key="2">
    <source>
        <dbReference type="ARBA" id="ARBA00022617"/>
    </source>
</evidence>
<keyword evidence="1" id="KW-0813">Transport</keyword>
<feature type="binding site" description="covalent" evidence="6">
    <location>
        <position position="104"/>
    </location>
    <ligand>
        <name>heme c</name>
        <dbReference type="ChEBI" id="CHEBI:61717"/>
    </ligand>
</feature>
<keyword evidence="2 6" id="KW-0349">Heme</keyword>
<gene>
    <name evidence="9" type="ORF">SAMN05421827_11339</name>
</gene>
<evidence type="ECO:0000256" key="1">
    <source>
        <dbReference type="ARBA" id="ARBA00022448"/>
    </source>
</evidence>
<keyword evidence="4" id="KW-0249">Electron transport</keyword>
<sequence>MKKTFLILGAVVIFMASFSKADLAKEKTVIATATTTNHAAFQSNPGEKLINKSDCLGCHNKTNKIIGPAYVDIAKKYPATEKNINMLADKIIKGGTGVWGNMPMTAHATLKKDDAKLMVKYILSLKKK</sequence>
<dbReference type="PROSITE" id="PS51007">
    <property type="entry name" value="CYTC"/>
    <property type="match status" value="1"/>
</dbReference>
<dbReference type="InterPro" id="IPR009056">
    <property type="entry name" value="Cyt_c-like_dom"/>
</dbReference>
<feature type="domain" description="Cytochrome c" evidence="8">
    <location>
        <begin position="41"/>
        <end position="126"/>
    </location>
</feature>
<dbReference type="RefSeq" id="WP_090501720.1">
    <property type="nucleotide sequence ID" value="NZ_FNCH01000013.1"/>
</dbReference>
<dbReference type="AlphaFoldDB" id="A0A1G7Y9L9"/>
<evidence type="ECO:0000256" key="7">
    <source>
        <dbReference type="SAM" id="SignalP"/>
    </source>
</evidence>
<dbReference type="Pfam" id="PF00034">
    <property type="entry name" value="Cytochrom_C"/>
    <property type="match status" value="1"/>
</dbReference>
<feature type="binding site" description="covalent" evidence="6">
    <location>
        <position position="59"/>
    </location>
    <ligand>
        <name>heme c</name>
        <dbReference type="ChEBI" id="CHEBI:61717"/>
    </ligand>
</feature>